<dbReference type="Pfam" id="PF00535">
    <property type="entry name" value="Glycos_transf_2"/>
    <property type="match status" value="2"/>
</dbReference>
<evidence type="ECO:0000256" key="4">
    <source>
        <dbReference type="ARBA" id="ARBA00022679"/>
    </source>
</evidence>
<protein>
    <submittedName>
        <fullName evidence="7">GT2 family glycosyltransferase</fullName>
    </submittedName>
</protein>
<evidence type="ECO:0000256" key="1">
    <source>
        <dbReference type="ARBA" id="ARBA00004776"/>
    </source>
</evidence>
<name>A0ABX0SPG5_9ACTN</name>
<keyword evidence="8" id="KW-1185">Reference proteome</keyword>
<organism evidence="7 8">
    <name type="scientific">Brooklawnia cerclae</name>
    <dbReference type="NCBI Taxonomy" id="349934"/>
    <lineage>
        <taxon>Bacteria</taxon>
        <taxon>Bacillati</taxon>
        <taxon>Actinomycetota</taxon>
        <taxon>Actinomycetes</taxon>
        <taxon>Propionibacteriales</taxon>
        <taxon>Propionibacteriaceae</taxon>
        <taxon>Brooklawnia</taxon>
    </lineage>
</organism>
<feature type="region of interest" description="Disordered" evidence="5">
    <location>
        <begin position="268"/>
        <end position="298"/>
    </location>
</feature>
<dbReference type="Gene3D" id="3.90.550.10">
    <property type="entry name" value="Spore Coat Polysaccharide Biosynthesis Protein SpsA, Chain A"/>
    <property type="match status" value="2"/>
</dbReference>
<dbReference type="EMBL" id="JAAMOZ010000004">
    <property type="protein sequence ID" value="NIH58656.1"/>
    <property type="molecule type" value="Genomic_DNA"/>
</dbReference>
<accession>A0ABX0SPG5</accession>
<evidence type="ECO:0000313" key="7">
    <source>
        <dbReference type="EMBL" id="NIH58656.1"/>
    </source>
</evidence>
<feature type="domain" description="Glycosyltransferase 2-like" evidence="6">
    <location>
        <begin position="329"/>
        <end position="405"/>
    </location>
</feature>
<dbReference type="SUPFAM" id="SSF53448">
    <property type="entry name" value="Nucleotide-diphospho-sugar transferases"/>
    <property type="match status" value="2"/>
</dbReference>
<keyword evidence="4" id="KW-0808">Transferase</keyword>
<gene>
    <name evidence="7" type="ORF">FB473_003353</name>
</gene>
<comment type="pathway">
    <text evidence="1">Cell wall biogenesis; cell wall polysaccharide biosynthesis.</text>
</comment>
<dbReference type="RefSeq" id="WP_167171514.1">
    <property type="nucleotide sequence ID" value="NZ_BAAAOO010000006.1"/>
</dbReference>
<evidence type="ECO:0000259" key="6">
    <source>
        <dbReference type="Pfam" id="PF00535"/>
    </source>
</evidence>
<dbReference type="InterPro" id="IPR029044">
    <property type="entry name" value="Nucleotide-diphossugar_trans"/>
</dbReference>
<sequence>MTASEHVRPDTVGRGRVSVCMATWNGSEFIYEQITSILSELRPDDEVVVVDDASQDNTVALLRGLGDPRIKIFPQPMNRGYVRTFEKALSLASGDYVFLSDQDDVWVPGRVDAMVEALQDNQVVATNLATLNGPARIGGPFGIKDWRLRSGDSRRHAWNLLVLLSGLQCYWGCAMAVRRDALDYLLPFPPELTETHDQWIGLCGNMAGSIAHLDERTVLRRYHGDNLTPAQPRGVLPALRSRVMLIRCLGVARRRGLGHVSQLLRSAGAKRTPSEVGSINGRAGATDAPPPSTSKQPHGSRVAIVVSLYNPPGSVVDHASRWIAEIGPVIAVDDGSPSDRAHDVLERLKAAGAHVIAISQNSGIAHALNIGIKHALTTHHPDWILTMDQDSDLDADYVTRAFRALRFAPDPSRVGMLCAESLSGVRCPSWKPSSGIEEPLDPTQSGTLIRASLFSALGFLLEPLFIDSVDSEFNARARQQGWVLLLAPGCNLLHSLGKNLPAKVMGHTLRRHGKPVEIHYHPPFRVYYMARNYIFLLKRYAASQPSWIARKIRIDSGTHIINLICGPNRIKHLEATAYGVFHGLTGHFGPIDPHLAHELALPKESS</sequence>
<dbReference type="Proteomes" id="UP000749311">
    <property type="component" value="Unassembled WGS sequence"/>
</dbReference>
<dbReference type="InterPro" id="IPR001173">
    <property type="entry name" value="Glyco_trans_2-like"/>
</dbReference>
<dbReference type="PANTHER" id="PTHR43179">
    <property type="entry name" value="RHAMNOSYLTRANSFERASE WBBL"/>
    <property type="match status" value="1"/>
</dbReference>
<feature type="domain" description="Glycosyltransferase 2-like" evidence="6">
    <location>
        <begin position="18"/>
        <end position="182"/>
    </location>
</feature>
<keyword evidence="3" id="KW-0328">Glycosyltransferase</keyword>
<reference evidence="7 8" key="1">
    <citation type="submission" date="2020-02" db="EMBL/GenBank/DDBJ databases">
        <title>Sequencing the genomes of 1000 actinobacteria strains.</title>
        <authorList>
            <person name="Klenk H.-P."/>
        </authorList>
    </citation>
    <scope>NUCLEOTIDE SEQUENCE [LARGE SCALE GENOMIC DNA]</scope>
    <source>
        <strain evidence="7 8">DSM 19609</strain>
    </source>
</reference>
<evidence type="ECO:0000256" key="5">
    <source>
        <dbReference type="SAM" id="MobiDB-lite"/>
    </source>
</evidence>
<evidence type="ECO:0000256" key="3">
    <source>
        <dbReference type="ARBA" id="ARBA00022676"/>
    </source>
</evidence>
<dbReference type="PANTHER" id="PTHR43179:SF12">
    <property type="entry name" value="GALACTOFURANOSYLTRANSFERASE GLFT2"/>
    <property type="match status" value="1"/>
</dbReference>
<comment type="caution">
    <text evidence="7">The sequence shown here is derived from an EMBL/GenBank/DDBJ whole genome shotgun (WGS) entry which is preliminary data.</text>
</comment>
<proteinExistence type="inferred from homology"/>
<comment type="similarity">
    <text evidence="2">Belongs to the glycosyltransferase 2 family.</text>
</comment>
<evidence type="ECO:0000256" key="2">
    <source>
        <dbReference type="ARBA" id="ARBA00006739"/>
    </source>
</evidence>
<evidence type="ECO:0000313" key="8">
    <source>
        <dbReference type="Proteomes" id="UP000749311"/>
    </source>
</evidence>